<accession>A0A284VIF3</accession>
<dbReference type="AlphaFoldDB" id="A0A284VIF3"/>
<sequence length="51" mass="5877">MGKQETIKGILDTRYSFGQWTNEFWANIVVLAAVPIILFTLSFIAFLRKDI</sequence>
<reference evidence="3" key="1">
    <citation type="submission" date="2017-06" db="EMBL/GenBank/DDBJ databases">
        <authorList>
            <person name="Cremers G."/>
        </authorList>
    </citation>
    <scope>NUCLEOTIDE SEQUENCE [LARGE SCALE GENOMIC DNA]</scope>
</reference>
<keyword evidence="1" id="KW-0812">Transmembrane</keyword>
<keyword evidence="1" id="KW-0472">Membrane</keyword>
<evidence type="ECO:0000313" key="2">
    <source>
        <dbReference type="EMBL" id="SNQ58969.1"/>
    </source>
</evidence>
<organism evidence="2 3">
    <name type="scientific">Candidatus Methanoperedens nitratireducens</name>
    <dbReference type="NCBI Taxonomy" id="1392998"/>
    <lineage>
        <taxon>Archaea</taxon>
        <taxon>Methanobacteriati</taxon>
        <taxon>Methanobacteriota</taxon>
        <taxon>Stenosarchaea group</taxon>
        <taxon>Methanomicrobia</taxon>
        <taxon>Methanosarcinales</taxon>
        <taxon>ANME-2 cluster</taxon>
        <taxon>Candidatus Methanoperedentaceae</taxon>
        <taxon>Candidatus Methanoperedens</taxon>
    </lineage>
</organism>
<proteinExistence type="predicted"/>
<name>A0A284VIF3_9EURY</name>
<protein>
    <submittedName>
        <fullName evidence="2">Uncharacterized protein</fullName>
    </submittedName>
</protein>
<dbReference type="EMBL" id="FZMP01000005">
    <property type="protein sequence ID" value="SNQ58969.1"/>
    <property type="molecule type" value="Genomic_DNA"/>
</dbReference>
<keyword evidence="1" id="KW-1133">Transmembrane helix</keyword>
<feature type="transmembrane region" description="Helical" evidence="1">
    <location>
        <begin position="24"/>
        <end position="47"/>
    </location>
</feature>
<keyword evidence="3" id="KW-1185">Reference proteome</keyword>
<evidence type="ECO:0000313" key="3">
    <source>
        <dbReference type="Proteomes" id="UP000218615"/>
    </source>
</evidence>
<evidence type="ECO:0000256" key="1">
    <source>
        <dbReference type="SAM" id="Phobius"/>
    </source>
</evidence>
<dbReference type="Proteomes" id="UP000218615">
    <property type="component" value="Unassembled WGS sequence"/>
</dbReference>
<gene>
    <name evidence="2" type="ORF">MNV_1020003</name>
</gene>